<dbReference type="InterPro" id="IPR011701">
    <property type="entry name" value="MFS"/>
</dbReference>
<comment type="subcellular location">
    <subcellularLocation>
        <location evidence="1">Membrane</location>
        <topology evidence="1">Multi-pass membrane protein</topology>
    </subcellularLocation>
</comment>
<accession>A0A8H5EQI4</accession>
<dbReference type="Pfam" id="PF03959">
    <property type="entry name" value="FSH1"/>
    <property type="match status" value="1"/>
</dbReference>
<evidence type="ECO:0000313" key="8">
    <source>
        <dbReference type="EMBL" id="KAF5268834.1"/>
    </source>
</evidence>
<dbReference type="InterPro" id="IPR005645">
    <property type="entry name" value="FSH-like_dom"/>
</dbReference>
<dbReference type="Gene3D" id="1.20.1720.10">
    <property type="entry name" value="Multidrug resistance protein D"/>
    <property type="match status" value="1"/>
</dbReference>
<dbReference type="InterPro" id="IPR029058">
    <property type="entry name" value="AB_hydrolase_fold"/>
</dbReference>
<feature type="transmembrane region" description="Helical" evidence="6">
    <location>
        <begin position="404"/>
        <end position="425"/>
    </location>
</feature>
<feature type="transmembrane region" description="Helical" evidence="6">
    <location>
        <begin position="164"/>
        <end position="186"/>
    </location>
</feature>
<organism evidence="8 9">
    <name type="scientific">Fusarium oxysporum</name>
    <name type="common">Fusarium vascular wilt</name>
    <dbReference type="NCBI Taxonomy" id="5507"/>
    <lineage>
        <taxon>Eukaryota</taxon>
        <taxon>Fungi</taxon>
        <taxon>Dikarya</taxon>
        <taxon>Ascomycota</taxon>
        <taxon>Pezizomycotina</taxon>
        <taxon>Sordariomycetes</taxon>
        <taxon>Hypocreomycetidae</taxon>
        <taxon>Hypocreales</taxon>
        <taxon>Nectriaceae</taxon>
        <taxon>Fusarium</taxon>
        <taxon>Fusarium oxysporum species complex</taxon>
    </lineage>
</organism>
<feature type="transmembrane region" description="Helical" evidence="6">
    <location>
        <begin position="232"/>
        <end position="249"/>
    </location>
</feature>
<dbReference type="InterPro" id="IPR020846">
    <property type="entry name" value="MFS_dom"/>
</dbReference>
<dbReference type="PANTHER" id="PTHR23501">
    <property type="entry name" value="MAJOR FACILITATOR SUPERFAMILY"/>
    <property type="match status" value="1"/>
</dbReference>
<dbReference type="PROSITE" id="PS50850">
    <property type="entry name" value="MFS"/>
    <property type="match status" value="1"/>
</dbReference>
<evidence type="ECO:0000256" key="3">
    <source>
        <dbReference type="ARBA" id="ARBA00022989"/>
    </source>
</evidence>
<feature type="transmembrane region" description="Helical" evidence="6">
    <location>
        <begin position="485"/>
        <end position="504"/>
    </location>
</feature>
<feature type="transmembrane region" description="Helical" evidence="6">
    <location>
        <begin position="346"/>
        <end position="365"/>
    </location>
</feature>
<reference evidence="8" key="1">
    <citation type="submission" date="2020-02" db="EMBL/GenBank/DDBJ databases">
        <title>Identification and distribution of gene clusters putatively required for synthesis of sphingolipid metabolism inhibitors in phylogenetically diverse species of the filamentous fungus Fusarium.</title>
        <authorList>
            <person name="Kim H.-S."/>
            <person name="Busman M."/>
            <person name="Brown D.W."/>
            <person name="Divon H."/>
            <person name="Uhlig S."/>
            <person name="Proctor R.H."/>
        </authorList>
    </citation>
    <scope>NUCLEOTIDE SEQUENCE [LARGE SCALE GENOMIC DNA]</scope>
    <source>
        <strain evidence="8">NRRL 39464</strain>
    </source>
</reference>
<feature type="transmembrane region" description="Helical" evidence="6">
    <location>
        <begin position="374"/>
        <end position="392"/>
    </location>
</feature>
<gene>
    <name evidence="8" type="ORF">FOXYS1_255</name>
</gene>
<evidence type="ECO:0000256" key="2">
    <source>
        <dbReference type="ARBA" id="ARBA00022692"/>
    </source>
</evidence>
<proteinExistence type="predicted"/>
<feature type="transmembrane region" description="Helical" evidence="6">
    <location>
        <begin position="42"/>
        <end position="63"/>
    </location>
</feature>
<keyword evidence="3 6" id="KW-1133">Transmembrane helix</keyword>
<comment type="caution">
    <text evidence="8">The sequence shown here is derived from an EMBL/GenBank/DDBJ whole genome shotgun (WGS) entry which is preliminary data.</text>
</comment>
<dbReference type="Pfam" id="PF07690">
    <property type="entry name" value="MFS_1"/>
    <property type="match status" value="1"/>
</dbReference>
<keyword evidence="4 6" id="KW-0472">Membrane</keyword>
<feature type="transmembrane region" description="Helical" evidence="6">
    <location>
        <begin position="261"/>
        <end position="286"/>
    </location>
</feature>
<feature type="transmembrane region" description="Helical" evidence="6">
    <location>
        <begin position="75"/>
        <end position="93"/>
    </location>
</feature>
<feature type="transmembrane region" description="Helical" evidence="6">
    <location>
        <begin position="437"/>
        <end position="460"/>
    </location>
</feature>
<sequence>MAEEESSAQIRAASRTMEGYRLHLSVIGCGTRGNNFRSDANCYRLTFGLFLSALETTIVSTTLDTIAKHFDDEREYSWIVTAYMVTFNGFLLLHARLSDVFGRFTVFYACLAIFALFSGVCGAAQSMTQLIVFRAFQGLGASGLFSLTMVIVPDITPDRWLGLYSGVVSSVFAFSSVLGPVLGGVLAQHSTWRWVFLLNLPGAAVCAFLLLPSLRWKNNSKSVRNGWREIDAPGAFLFLAATIFLIYALQSASTVGDGNGWSSPAIIGCLVGSGVSLIMFIGYELVLPRYSSIAPFFPLPLLLQPDIALLMISAFFMGSSFYSTIIQLPQRLQHVNDKSPTTAGVLLLPVLLPSAGFSALSGGLYRKFPAATPLLLFCGGVLQVIGVGLLSTLPTGSSVSNSQYGFEVMTGIGFGLMLPSFMILARDWVSEEQYATAMGLVNTFRTLGGCVSIAVCGAILNKELDKASRISNIRSAYGDIYNEQFFVMASLSIPSALAAGIILMRQYTKKGPVIHHLLQDDPTLSFEFYDAEVECPPAQGIEALSEGPFYQWYLWDHLQKIPPAQTATNAIDNVLDIIAEEGPFDGVVGFSQGAAITASVLAHYSKKNPLEPQTNLFKFAMFICGSKPFTYDGMNRIDQCGKPVVQIPTAHVVGKKDQWYKESLGLFALCDAHSAKIYDHGQGHSLPVNPQTTGVVAQMFKILSAKANFAC</sequence>
<dbReference type="Gene3D" id="1.20.1250.20">
    <property type="entry name" value="MFS general substrate transporter like domains"/>
    <property type="match status" value="1"/>
</dbReference>
<dbReference type="GO" id="GO:0022857">
    <property type="term" value="F:transmembrane transporter activity"/>
    <property type="evidence" value="ECO:0007669"/>
    <property type="project" value="InterPro"/>
</dbReference>
<dbReference type="AlphaFoldDB" id="A0A8H5EQI4"/>
<dbReference type="PANTHER" id="PTHR23501:SF43">
    <property type="entry name" value="MULTIDRUG TRANSPORTER, PUTATIVE (AFU_ORTHOLOGUE AFUA_6G03040)-RELATED"/>
    <property type="match status" value="1"/>
</dbReference>
<evidence type="ECO:0000313" key="9">
    <source>
        <dbReference type="Proteomes" id="UP000558688"/>
    </source>
</evidence>
<dbReference type="Proteomes" id="UP000558688">
    <property type="component" value="Unassembled WGS sequence"/>
</dbReference>
<protein>
    <recommendedName>
        <fullName evidence="7">Major facilitator superfamily (MFS) profile domain-containing protein</fullName>
    </recommendedName>
</protein>
<keyword evidence="2 6" id="KW-0812">Transmembrane</keyword>
<dbReference type="InterPro" id="IPR036259">
    <property type="entry name" value="MFS_trans_sf"/>
</dbReference>
<dbReference type="PRINTS" id="PR01036">
    <property type="entry name" value="TCRTETB"/>
</dbReference>
<name>A0A8H5EQI4_FUSOX</name>
<evidence type="ECO:0000259" key="7">
    <source>
        <dbReference type="PROSITE" id="PS50850"/>
    </source>
</evidence>
<evidence type="ECO:0000256" key="5">
    <source>
        <dbReference type="ARBA" id="ARBA00023180"/>
    </source>
</evidence>
<dbReference type="EMBL" id="JAAFOW010000035">
    <property type="protein sequence ID" value="KAF5268834.1"/>
    <property type="molecule type" value="Genomic_DNA"/>
</dbReference>
<keyword evidence="5" id="KW-0325">Glycoprotein</keyword>
<dbReference type="SUPFAM" id="SSF53474">
    <property type="entry name" value="alpha/beta-Hydrolases"/>
    <property type="match status" value="1"/>
</dbReference>
<dbReference type="SUPFAM" id="SSF103473">
    <property type="entry name" value="MFS general substrate transporter"/>
    <property type="match status" value="1"/>
</dbReference>
<feature type="transmembrane region" description="Helical" evidence="6">
    <location>
        <begin position="105"/>
        <end position="125"/>
    </location>
</feature>
<evidence type="ECO:0000256" key="1">
    <source>
        <dbReference type="ARBA" id="ARBA00004141"/>
    </source>
</evidence>
<dbReference type="GO" id="GO:0005886">
    <property type="term" value="C:plasma membrane"/>
    <property type="evidence" value="ECO:0007669"/>
    <property type="project" value="TreeGrafter"/>
</dbReference>
<evidence type="ECO:0000256" key="4">
    <source>
        <dbReference type="ARBA" id="ARBA00023136"/>
    </source>
</evidence>
<feature type="transmembrane region" description="Helical" evidence="6">
    <location>
        <begin position="192"/>
        <end position="211"/>
    </location>
</feature>
<feature type="domain" description="Major facilitator superfamily (MFS) profile" evidence="7">
    <location>
        <begin position="41"/>
        <end position="507"/>
    </location>
</feature>
<feature type="transmembrane region" description="Helical" evidence="6">
    <location>
        <begin position="131"/>
        <end position="152"/>
    </location>
</feature>
<dbReference type="Gene3D" id="3.40.50.1820">
    <property type="entry name" value="alpha/beta hydrolase"/>
    <property type="match status" value="1"/>
</dbReference>
<evidence type="ECO:0000256" key="6">
    <source>
        <dbReference type="SAM" id="Phobius"/>
    </source>
</evidence>